<comment type="caution">
    <text evidence="2">The sequence shown here is derived from an EMBL/GenBank/DDBJ whole genome shotgun (WGS) entry which is preliminary data.</text>
</comment>
<evidence type="ECO:0000313" key="3">
    <source>
        <dbReference type="Proteomes" id="UP000218944"/>
    </source>
</evidence>
<feature type="region of interest" description="Disordered" evidence="1">
    <location>
        <begin position="172"/>
        <end position="200"/>
    </location>
</feature>
<reference evidence="2 3" key="1">
    <citation type="submission" date="2017-08" db="EMBL/GenBank/DDBJ databases">
        <title>Genome sequence of Streptomyces albireticuli NRRL B-1670.</title>
        <authorList>
            <person name="Graham D.E."/>
            <person name="Mahan K.M."/>
            <person name="Klingeman D.M."/>
            <person name="Hettich R.L."/>
            <person name="Parry R.J."/>
            <person name="Spain J.C."/>
        </authorList>
    </citation>
    <scope>NUCLEOTIDE SEQUENCE [LARGE SCALE GENOMIC DNA]</scope>
    <source>
        <strain evidence="2 3">NRRL B-1670</strain>
    </source>
</reference>
<evidence type="ECO:0000256" key="1">
    <source>
        <dbReference type="SAM" id="MobiDB-lite"/>
    </source>
</evidence>
<organism evidence="2 3">
    <name type="scientific">Streptomyces albireticuli</name>
    <dbReference type="NCBI Taxonomy" id="1940"/>
    <lineage>
        <taxon>Bacteria</taxon>
        <taxon>Bacillati</taxon>
        <taxon>Actinomycetota</taxon>
        <taxon>Actinomycetes</taxon>
        <taxon>Kitasatosporales</taxon>
        <taxon>Streptomycetaceae</taxon>
        <taxon>Streptomyces</taxon>
    </lineage>
</organism>
<gene>
    <name evidence="2" type="ORF">CK936_16375</name>
</gene>
<protein>
    <submittedName>
        <fullName evidence="2">Uncharacterized protein</fullName>
    </submittedName>
</protein>
<sequence length="200" mass="21988">MAFIDHHDVFVGSTDDGHTFIVLNRRIRTAHRALIVHGFTAREHQGRTLYLLPPDTSPEEAHHRTGDALHHLLTHTTDFVDLSWTTRFLGTGPLPKAVVRFDLSHRHVTALAHSEAAHTVLEQHGFVPAPEGYALPTELSERESVSAVARAEAHLWSLGLGSEIALGLPTPQAINAAPDRTGTTMSAPQPQAPRQKRNTR</sequence>
<dbReference type="RefSeq" id="WP_095581706.1">
    <property type="nucleotide sequence ID" value="NZ_JAJQQS010000010.1"/>
</dbReference>
<dbReference type="AlphaFoldDB" id="A0A2A2D995"/>
<evidence type="ECO:0000313" key="2">
    <source>
        <dbReference type="EMBL" id="PAU47882.1"/>
    </source>
</evidence>
<dbReference type="Proteomes" id="UP000218944">
    <property type="component" value="Unassembled WGS sequence"/>
</dbReference>
<accession>A0A2A2D995</accession>
<dbReference type="EMBL" id="NSJV01000319">
    <property type="protein sequence ID" value="PAU47882.1"/>
    <property type="molecule type" value="Genomic_DNA"/>
</dbReference>
<proteinExistence type="predicted"/>
<name>A0A2A2D995_9ACTN</name>
<keyword evidence="3" id="KW-1185">Reference proteome</keyword>